<evidence type="ECO:0000256" key="6">
    <source>
        <dbReference type="ARBA" id="ARBA00012557"/>
    </source>
</evidence>
<keyword evidence="16" id="KW-0325">Glycoprotein</keyword>
<dbReference type="FunFam" id="3.90.550.50:FF:000017">
    <property type="entry name" value="Glycoprotein-N-acetylgalactosamine 3-beta-galactosyltransferase 1"/>
    <property type="match status" value="1"/>
</dbReference>
<dbReference type="Pfam" id="PF02434">
    <property type="entry name" value="Fringe"/>
    <property type="match status" value="1"/>
</dbReference>
<dbReference type="GO" id="GO:0016263">
    <property type="term" value="F:glycoprotein-N-acetylgalactosamine 3-beta-galactosyltransferase activity"/>
    <property type="evidence" value="ECO:0007669"/>
    <property type="project" value="UniProtKB-EC"/>
</dbReference>
<sequence length="369" mass="42369">MRTKLNVKRSSVLTLLTGALFGFSFAYFLFYLSDSQRKWGLPVQEVKSYLRHIPLPADEGPTDPVPIHGDHADTVGEELSEKVRLLCWIMTQPSSHEKKARHVRNTWGRRCNYLIFMSTESDYSLPAIRLKVKEGRNALWAKTKESFKYVYQHYMDRVDWVLKADDDTYVIVENLKFLLSQYNASERLYFGCRFKPFLKMGYMSGGAGYVLSKAAVKAFVEEALPKKSCRQDGEGAEDVEMGKCLEQVNVTVVDSRDAFGRHRFLPLPPVYFLVPHALPKSNWFWRYIYDPMKEGFDCCSDSSISFHYISPNEMYVLEYFIYHVRPYGISFNHATKTSAGRNEAAAATTDSKQTSHVSENTGVLKNTVR</sequence>
<evidence type="ECO:0000256" key="5">
    <source>
        <dbReference type="ARBA" id="ARBA00011748"/>
    </source>
</evidence>
<dbReference type="InterPro" id="IPR026050">
    <property type="entry name" value="C1GALT1/C1GALT1_chp1"/>
</dbReference>
<comment type="similarity">
    <text evidence="4">Belongs to the glycosyltransferase 31 family. Beta3-Gal-T subfamily.</text>
</comment>
<feature type="domain" description="Fringe-like glycosyltransferase" evidence="25">
    <location>
        <begin position="91"/>
        <end position="255"/>
    </location>
</feature>
<keyword evidence="15" id="KW-1015">Disulfide bond</keyword>
<keyword evidence="17" id="KW-0464">Manganese</keyword>
<comment type="function">
    <text evidence="22">Glycosyltransferase that generates the core 1 O-glycan Gal-beta1-3GalNAc-alpha1-Ser/Thr (T antigen), which is a precursor for many extended O-glycans in glycoproteins.</text>
</comment>
<evidence type="ECO:0000256" key="21">
    <source>
        <dbReference type="ARBA" id="ARBA00043065"/>
    </source>
</evidence>
<evidence type="ECO:0000256" key="13">
    <source>
        <dbReference type="ARBA" id="ARBA00022989"/>
    </source>
</evidence>
<gene>
    <name evidence="26" type="ORF">PYX00_010412</name>
</gene>
<dbReference type="PANTHER" id="PTHR23033">
    <property type="entry name" value="BETA1,3-GALACTOSYLTRANSFERASE"/>
    <property type="match status" value="1"/>
</dbReference>
<comment type="subcellular location">
    <subcellularLocation>
        <location evidence="2">Membrane</location>
        <topology evidence="2">Single-pass type II membrane protein</topology>
    </subcellularLocation>
</comment>
<evidence type="ECO:0000256" key="19">
    <source>
        <dbReference type="ARBA" id="ARBA00041226"/>
    </source>
</evidence>
<comment type="caution">
    <text evidence="26">The sequence shown here is derived from an EMBL/GenBank/DDBJ whole genome shotgun (WGS) entry which is preliminary data.</text>
</comment>
<evidence type="ECO:0000256" key="16">
    <source>
        <dbReference type="ARBA" id="ARBA00023180"/>
    </source>
</evidence>
<keyword evidence="7" id="KW-0328">Glycosyltransferase</keyword>
<comment type="cofactor">
    <cofactor evidence="1">
        <name>Mn(2+)</name>
        <dbReference type="ChEBI" id="CHEBI:29035"/>
    </cofactor>
</comment>
<evidence type="ECO:0000256" key="10">
    <source>
        <dbReference type="ARBA" id="ARBA00022723"/>
    </source>
</evidence>
<evidence type="ECO:0000313" key="26">
    <source>
        <dbReference type="EMBL" id="KAL0268484.1"/>
    </source>
</evidence>
<dbReference type="InterPro" id="IPR003378">
    <property type="entry name" value="Fringe-like_glycosylTrfase"/>
</dbReference>
<reference evidence="26" key="1">
    <citation type="journal article" date="2024" name="Gigascience">
        <title>Chromosome-level genome of the poultry shaft louse Menopon gallinae provides insight into the host-switching and adaptive evolution of parasitic lice.</title>
        <authorList>
            <person name="Xu Y."/>
            <person name="Ma L."/>
            <person name="Liu S."/>
            <person name="Liang Y."/>
            <person name="Liu Q."/>
            <person name="He Z."/>
            <person name="Tian L."/>
            <person name="Duan Y."/>
            <person name="Cai W."/>
            <person name="Li H."/>
            <person name="Song F."/>
        </authorList>
    </citation>
    <scope>NUCLEOTIDE SEQUENCE</scope>
    <source>
        <strain evidence="26">Cailab_2023a</strain>
    </source>
</reference>
<comment type="subunit">
    <text evidence="5">Homodimer; disulfide-linked.</text>
</comment>
<evidence type="ECO:0000256" key="22">
    <source>
        <dbReference type="ARBA" id="ARBA00059245"/>
    </source>
</evidence>
<evidence type="ECO:0000256" key="11">
    <source>
        <dbReference type="ARBA" id="ARBA00022741"/>
    </source>
</evidence>
<keyword evidence="12" id="KW-0735">Signal-anchor</keyword>
<feature type="compositionally biased region" description="Polar residues" evidence="23">
    <location>
        <begin position="348"/>
        <end position="369"/>
    </location>
</feature>
<evidence type="ECO:0000256" key="23">
    <source>
        <dbReference type="SAM" id="MobiDB-lite"/>
    </source>
</evidence>
<keyword evidence="14 24" id="KW-0472">Membrane</keyword>
<protein>
    <recommendedName>
        <fullName evidence="18">Glycoprotein-N-acetylgalactosamine 3-beta-galactosyltransferase 1</fullName>
        <ecNumber evidence="6">2.4.1.122</ecNumber>
    </recommendedName>
    <alternativeName>
        <fullName evidence="20">Core 1 O-glycan T-synthase</fullName>
    </alternativeName>
    <alternativeName>
        <fullName evidence="21">Core 1 UDP-galactose:N-acetylgalactosamine-alpha-R beta 1,3-galactosyltransferase 1</fullName>
    </alternativeName>
    <alternativeName>
        <fullName evidence="19">Core 1 beta1,3-galactosyltransferase 1</fullName>
    </alternativeName>
</protein>
<evidence type="ECO:0000256" key="4">
    <source>
        <dbReference type="ARBA" id="ARBA00006462"/>
    </source>
</evidence>
<feature type="region of interest" description="Disordered" evidence="23">
    <location>
        <begin position="342"/>
        <end position="369"/>
    </location>
</feature>
<evidence type="ECO:0000259" key="25">
    <source>
        <dbReference type="Pfam" id="PF02434"/>
    </source>
</evidence>
<keyword evidence="8" id="KW-0808">Transferase</keyword>
<evidence type="ECO:0000256" key="7">
    <source>
        <dbReference type="ARBA" id="ARBA00022676"/>
    </source>
</evidence>
<keyword evidence="13 24" id="KW-1133">Transmembrane helix</keyword>
<evidence type="ECO:0000256" key="8">
    <source>
        <dbReference type="ARBA" id="ARBA00022679"/>
    </source>
</evidence>
<evidence type="ECO:0000256" key="3">
    <source>
        <dbReference type="ARBA" id="ARBA00004922"/>
    </source>
</evidence>
<evidence type="ECO:0000256" key="9">
    <source>
        <dbReference type="ARBA" id="ARBA00022692"/>
    </source>
</evidence>
<evidence type="ECO:0000256" key="2">
    <source>
        <dbReference type="ARBA" id="ARBA00004606"/>
    </source>
</evidence>
<keyword evidence="11" id="KW-0547">Nucleotide-binding</keyword>
<dbReference type="EMBL" id="JARGDH010000005">
    <property type="protein sequence ID" value="KAL0268484.1"/>
    <property type="molecule type" value="Genomic_DNA"/>
</dbReference>
<evidence type="ECO:0000256" key="12">
    <source>
        <dbReference type="ARBA" id="ARBA00022968"/>
    </source>
</evidence>
<dbReference type="AlphaFoldDB" id="A0AAW2HF52"/>
<comment type="pathway">
    <text evidence="3">Protein modification; protein glycosylation.</text>
</comment>
<evidence type="ECO:0000256" key="15">
    <source>
        <dbReference type="ARBA" id="ARBA00023157"/>
    </source>
</evidence>
<evidence type="ECO:0000256" key="1">
    <source>
        <dbReference type="ARBA" id="ARBA00001936"/>
    </source>
</evidence>
<dbReference type="GO" id="GO:0000166">
    <property type="term" value="F:nucleotide binding"/>
    <property type="evidence" value="ECO:0007669"/>
    <property type="project" value="UniProtKB-KW"/>
</dbReference>
<evidence type="ECO:0000256" key="14">
    <source>
        <dbReference type="ARBA" id="ARBA00023136"/>
    </source>
</evidence>
<dbReference type="GO" id="GO:0016020">
    <property type="term" value="C:membrane"/>
    <property type="evidence" value="ECO:0007669"/>
    <property type="project" value="UniProtKB-SubCell"/>
</dbReference>
<evidence type="ECO:0000256" key="24">
    <source>
        <dbReference type="SAM" id="Phobius"/>
    </source>
</evidence>
<accession>A0AAW2HF52</accession>
<organism evidence="26">
    <name type="scientific">Menopon gallinae</name>
    <name type="common">poultry shaft louse</name>
    <dbReference type="NCBI Taxonomy" id="328185"/>
    <lineage>
        <taxon>Eukaryota</taxon>
        <taxon>Metazoa</taxon>
        <taxon>Ecdysozoa</taxon>
        <taxon>Arthropoda</taxon>
        <taxon>Hexapoda</taxon>
        <taxon>Insecta</taxon>
        <taxon>Pterygota</taxon>
        <taxon>Neoptera</taxon>
        <taxon>Paraneoptera</taxon>
        <taxon>Psocodea</taxon>
        <taxon>Troctomorpha</taxon>
        <taxon>Phthiraptera</taxon>
        <taxon>Amblycera</taxon>
        <taxon>Menoponidae</taxon>
        <taxon>Menopon</taxon>
    </lineage>
</organism>
<dbReference type="Gene3D" id="3.90.550.50">
    <property type="match status" value="1"/>
</dbReference>
<evidence type="ECO:0000256" key="18">
    <source>
        <dbReference type="ARBA" id="ARBA00040898"/>
    </source>
</evidence>
<dbReference type="PANTHER" id="PTHR23033:SF14">
    <property type="entry name" value="GLYCOPROTEIN-N-ACETYLGALACTOSAMINE 3-BETA-GALACTOSYLTRANSFERASE 1-RELATED"/>
    <property type="match status" value="1"/>
</dbReference>
<keyword evidence="9 24" id="KW-0812">Transmembrane</keyword>
<evidence type="ECO:0000256" key="20">
    <source>
        <dbReference type="ARBA" id="ARBA00042009"/>
    </source>
</evidence>
<evidence type="ECO:0000256" key="17">
    <source>
        <dbReference type="ARBA" id="ARBA00023211"/>
    </source>
</evidence>
<name>A0AAW2HF52_9NEOP</name>
<keyword evidence="10" id="KW-0479">Metal-binding</keyword>
<feature type="transmembrane region" description="Helical" evidence="24">
    <location>
        <begin position="12"/>
        <end position="32"/>
    </location>
</feature>
<dbReference type="EC" id="2.4.1.122" evidence="6"/>
<proteinExistence type="inferred from homology"/>
<dbReference type="GO" id="GO:0030145">
    <property type="term" value="F:manganese ion binding"/>
    <property type="evidence" value="ECO:0007669"/>
    <property type="project" value="UniProtKB-ARBA"/>
</dbReference>